<dbReference type="Proteomes" id="UP000030147">
    <property type="component" value="Unassembled WGS sequence"/>
</dbReference>
<organism evidence="1 2">
    <name type="scientific">Pontibacillus yanchengensis Y32</name>
    <dbReference type="NCBI Taxonomy" id="1385514"/>
    <lineage>
        <taxon>Bacteria</taxon>
        <taxon>Bacillati</taxon>
        <taxon>Bacillota</taxon>
        <taxon>Bacilli</taxon>
        <taxon>Bacillales</taxon>
        <taxon>Bacillaceae</taxon>
        <taxon>Pontibacillus</taxon>
    </lineage>
</organism>
<sequence>MKRVITVFIIMVGCSLILGTGAEIGYSMPEKVPGNLDFSDVTFMNSETKRDEDIEKAFSEVYDVKPGDNVRYYYNRIDLNDDHNPETFVFLVGPNVCGTGGCSALILQKVDKQYNVISKFSLVRNPIIIREKMTNGWNNILMYVAGGGAEPSYREIVFDGETYPSNPSVQPKIEDEKIQGLGIINDDIAKSKGITY</sequence>
<evidence type="ECO:0000313" key="2">
    <source>
        <dbReference type="Proteomes" id="UP000030147"/>
    </source>
</evidence>
<comment type="caution">
    <text evidence="1">The sequence shown here is derived from an EMBL/GenBank/DDBJ whole genome shotgun (WGS) entry which is preliminary data.</text>
</comment>
<gene>
    <name evidence="1" type="ORF">N782_20140</name>
</gene>
<dbReference type="eggNOG" id="COG3650">
    <property type="taxonomic scope" value="Bacteria"/>
</dbReference>
<accession>A0A0A2TPR8</accession>
<keyword evidence="2" id="KW-1185">Reference proteome</keyword>
<evidence type="ECO:0000313" key="1">
    <source>
        <dbReference type="EMBL" id="KGP71300.1"/>
    </source>
</evidence>
<reference evidence="1 2" key="1">
    <citation type="journal article" date="2015" name="Stand. Genomic Sci.">
        <title>High quality draft genome sequence of the moderately halophilic bacterium Pontibacillus yanchengensis Y32(T) and comparison among Pontibacillus genomes.</title>
        <authorList>
            <person name="Huang J."/>
            <person name="Qiao Z.X."/>
            <person name="Tang J.W."/>
            <person name="Wang G."/>
        </authorList>
    </citation>
    <scope>NUCLEOTIDE SEQUENCE [LARGE SCALE GENOMIC DNA]</scope>
    <source>
        <strain evidence="1 2">Y32</strain>
    </source>
</reference>
<dbReference type="EMBL" id="AVBF01000071">
    <property type="protein sequence ID" value="KGP71300.1"/>
    <property type="molecule type" value="Genomic_DNA"/>
</dbReference>
<dbReference type="RefSeq" id="WP_052111411.1">
    <property type="nucleotide sequence ID" value="NZ_AVBF01000071.1"/>
</dbReference>
<name>A0A0A2TPR8_9BACI</name>
<proteinExistence type="predicted"/>
<protein>
    <submittedName>
        <fullName evidence="1">Uncharacterized protein</fullName>
    </submittedName>
</protein>
<dbReference type="AlphaFoldDB" id="A0A0A2TPR8"/>